<dbReference type="GO" id="GO:0005886">
    <property type="term" value="C:plasma membrane"/>
    <property type="evidence" value="ECO:0007669"/>
    <property type="project" value="TreeGrafter"/>
</dbReference>
<dbReference type="GO" id="GO:0004713">
    <property type="term" value="F:protein tyrosine kinase activity"/>
    <property type="evidence" value="ECO:0007669"/>
    <property type="project" value="TreeGrafter"/>
</dbReference>
<accession>A5G2S3</accession>
<sequence length="309" mass="32950">MSQNERPPNSVRSLIERLAAGLDAEGMPVINPNEPQAASQPARQASAAAEPLALRAARFSSTLAPRRQHRPAVVSLAQLEENGMVALRRHRHVGEEFRIVRHHVLEHFQQAQGQHDPVRRNNIVLVTSPRDGDGKSFAALNLAGLLAEGGDRDIVLVDADFGGASLTAHFGLAESPGLLEFGDSPRQLAGSIPLGTAIDRLVFIPVGGSADAEARTALAAQRHVRSLASAVADSYEDAIVVVDAPACLTRSDATEISAIAGQAILVVQAGQTRRAEIEQSLDLLDSCPQLSLLLNRAAKRRRGLFARRG</sequence>
<dbReference type="STRING" id="349163.Acry_2965"/>
<reference evidence="1 2" key="1">
    <citation type="submission" date="2007-05" db="EMBL/GenBank/DDBJ databases">
        <title>Complete sequence of chromosome of Acidiphilium cryptum JF-5.</title>
        <authorList>
            <consortium name="US DOE Joint Genome Institute"/>
            <person name="Copeland A."/>
            <person name="Lucas S."/>
            <person name="Lapidus A."/>
            <person name="Barry K."/>
            <person name="Detter J.C."/>
            <person name="Glavina del Rio T."/>
            <person name="Hammon N."/>
            <person name="Israni S."/>
            <person name="Dalin E."/>
            <person name="Tice H."/>
            <person name="Pitluck S."/>
            <person name="Sims D."/>
            <person name="Brettin T."/>
            <person name="Bruce D."/>
            <person name="Han C."/>
            <person name="Schmutz J."/>
            <person name="Larimer F."/>
            <person name="Land M."/>
            <person name="Hauser L."/>
            <person name="Kyrpides N."/>
            <person name="Kim E."/>
            <person name="Magnuson T."/>
            <person name="Richardson P."/>
        </authorList>
    </citation>
    <scope>NUCLEOTIDE SEQUENCE [LARGE SCALE GENOMIC DNA]</scope>
    <source>
        <strain evidence="1 2">JF-5</strain>
    </source>
</reference>
<dbReference type="Gene3D" id="3.40.50.300">
    <property type="entry name" value="P-loop containing nucleotide triphosphate hydrolases"/>
    <property type="match status" value="1"/>
</dbReference>
<organism evidence="1 2">
    <name type="scientific">Acidiphilium cryptum (strain JF-5)</name>
    <dbReference type="NCBI Taxonomy" id="349163"/>
    <lineage>
        <taxon>Bacteria</taxon>
        <taxon>Pseudomonadati</taxon>
        <taxon>Pseudomonadota</taxon>
        <taxon>Alphaproteobacteria</taxon>
        <taxon>Acetobacterales</taxon>
        <taxon>Acidocellaceae</taxon>
        <taxon>Acidiphilium</taxon>
    </lineage>
</organism>
<dbReference type="RefSeq" id="WP_012040444.1">
    <property type="nucleotide sequence ID" value="NC_009484.1"/>
</dbReference>
<dbReference type="InterPro" id="IPR050445">
    <property type="entry name" value="Bact_polysacc_biosynth/exp"/>
</dbReference>
<dbReference type="EMBL" id="CP000697">
    <property type="protein sequence ID" value="ABQ32155.1"/>
    <property type="molecule type" value="Genomic_DNA"/>
</dbReference>
<dbReference type="HOGENOM" id="CLU_899015_0_0_5"/>
<evidence type="ECO:0000313" key="1">
    <source>
        <dbReference type="EMBL" id="ABQ32155.1"/>
    </source>
</evidence>
<gene>
    <name evidence="1" type="ordered locus">Acry_2965</name>
</gene>
<keyword evidence="2" id="KW-1185">Reference proteome</keyword>
<dbReference type="PANTHER" id="PTHR32309">
    <property type="entry name" value="TYROSINE-PROTEIN KINASE"/>
    <property type="match status" value="1"/>
</dbReference>
<dbReference type="PANTHER" id="PTHR32309:SF13">
    <property type="entry name" value="FERRIC ENTEROBACTIN TRANSPORT PROTEIN FEPE"/>
    <property type="match status" value="1"/>
</dbReference>
<evidence type="ECO:0000313" key="2">
    <source>
        <dbReference type="Proteomes" id="UP000000245"/>
    </source>
</evidence>
<name>A5G2S3_ACICJ</name>
<dbReference type="SUPFAM" id="SSF52540">
    <property type="entry name" value="P-loop containing nucleoside triphosphate hydrolases"/>
    <property type="match status" value="1"/>
</dbReference>
<dbReference type="Proteomes" id="UP000000245">
    <property type="component" value="Chromosome"/>
</dbReference>
<dbReference type="eggNOG" id="COG0489">
    <property type="taxonomic scope" value="Bacteria"/>
</dbReference>
<protein>
    <submittedName>
        <fullName evidence="1">ATPase involved in chromosome partitioning-like protein</fullName>
    </submittedName>
</protein>
<dbReference type="KEGG" id="acr:Acry_2965"/>
<dbReference type="AlphaFoldDB" id="A5G2S3"/>
<dbReference type="InterPro" id="IPR027417">
    <property type="entry name" value="P-loop_NTPase"/>
</dbReference>
<proteinExistence type="predicted"/>